<comment type="subcellular location">
    <subcellularLocation>
        <location evidence="1">Mitochondrion</location>
    </subcellularLocation>
</comment>
<dbReference type="PANTHER" id="PTHR19836:SF30">
    <property type="entry name" value="RIBOSOMAL PROTEIN S14"/>
    <property type="match status" value="1"/>
</dbReference>
<dbReference type="RefSeq" id="YP_009647185.1">
    <property type="nucleotide sequence ID" value="NC_042603.1"/>
</dbReference>
<dbReference type="Gene3D" id="1.10.287.1480">
    <property type="match status" value="1"/>
</dbReference>
<dbReference type="AlphaFoldDB" id="A0A4D6C5G1"/>
<keyword evidence="4 8" id="KW-0496">Mitochondrion</keyword>
<evidence type="ECO:0000256" key="1">
    <source>
        <dbReference type="ARBA" id="ARBA00004173"/>
    </source>
</evidence>
<evidence type="ECO:0000256" key="2">
    <source>
        <dbReference type="ARBA" id="ARBA00009083"/>
    </source>
</evidence>
<dbReference type="GO" id="GO:0006412">
    <property type="term" value="P:translation"/>
    <property type="evidence" value="ECO:0007669"/>
    <property type="project" value="InterPro"/>
</dbReference>
<organism evidence="8">
    <name type="scientific">Chloroparvula pacifica</name>
    <dbReference type="NCBI Taxonomy" id="1883388"/>
    <lineage>
        <taxon>Eukaryota</taxon>
        <taxon>Viridiplantae</taxon>
        <taxon>Chlorophyta</taxon>
        <taxon>Chloropicophyceae</taxon>
        <taxon>Chloropicales</taxon>
        <taxon>Chloropicaceae</taxon>
        <taxon>Chloroparvula</taxon>
    </lineage>
</organism>
<dbReference type="NCBIfam" id="NF006477">
    <property type="entry name" value="PRK08881.1"/>
    <property type="match status" value="1"/>
</dbReference>
<dbReference type="Pfam" id="PF00253">
    <property type="entry name" value="Ribosomal_S14"/>
    <property type="match status" value="1"/>
</dbReference>
<proteinExistence type="inferred from homology"/>
<evidence type="ECO:0000256" key="6">
    <source>
        <dbReference type="ARBA" id="ARBA00040774"/>
    </source>
</evidence>
<evidence type="ECO:0000313" key="8">
    <source>
        <dbReference type="EMBL" id="QBX98925.1"/>
    </source>
</evidence>
<evidence type="ECO:0000256" key="7">
    <source>
        <dbReference type="ARBA" id="ARBA00042804"/>
    </source>
</evidence>
<dbReference type="GeneID" id="40513632"/>
<dbReference type="FunFam" id="1.10.287.1480:FF:000001">
    <property type="entry name" value="30S ribosomal protein S14"/>
    <property type="match status" value="1"/>
</dbReference>
<comment type="similarity">
    <text evidence="2">Belongs to the universal ribosomal protein uS14 family.</text>
</comment>
<name>A0A4D6C5G1_9CHLO</name>
<reference evidence="8" key="1">
    <citation type="journal article" date="2019" name="Genome Biol. Evol.">
        <title>Tracing the Evolution of the Plastome and Mitogenome in the Chloropicophyceae Uncovered Convergent tRNA Gene Losses and a Variant Plastid Genetic Code.</title>
        <authorList>
            <person name="Turmel M."/>
            <person name="Dos Santos A.L."/>
            <person name="Otis C."/>
            <person name="Sergerie R."/>
            <person name="Lemieux C."/>
        </authorList>
    </citation>
    <scope>NUCLEOTIDE SEQUENCE</scope>
</reference>
<dbReference type="InterPro" id="IPR001209">
    <property type="entry name" value="Ribosomal_uS14"/>
</dbReference>
<evidence type="ECO:0000256" key="4">
    <source>
        <dbReference type="ARBA" id="ARBA00023128"/>
    </source>
</evidence>
<evidence type="ECO:0000256" key="3">
    <source>
        <dbReference type="ARBA" id="ARBA00022980"/>
    </source>
</evidence>
<dbReference type="PANTHER" id="PTHR19836">
    <property type="entry name" value="30S RIBOSOMAL PROTEIN S14"/>
    <property type="match status" value="1"/>
</dbReference>
<dbReference type="EMBL" id="MK086011">
    <property type="protein sequence ID" value="QBX98925.1"/>
    <property type="molecule type" value="Genomic_DNA"/>
</dbReference>
<evidence type="ECO:0000256" key="5">
    <source>
        <dbReference type="ARBA" id="ARBA00023274"/>
    </source>
</evidence>
<sequence length="95" mass="10936">MYTDKKRRAKVNQYESKRLHLLSLIHDESLPLNMRLIYTARLAALPRAGSKTRIRNRCVLTGRGRGVYSYFRLSRIALRDLASQGLLSGITKSSW</sequence>
<dbReference type="GO" id="GO:0005739">
    <property type="term" value="C:mitochondrion"/>
    <property type="evidence" value="ECO:0007669"/>
    <property type="project" value="UniProtKB-SubCell"/>
</dbReference>
<dbReference type="GO" id="GO:0003735">
    <property type="term" value="F:structural constituent of ribosome"/>
    <property type="evidence" value="ECO:0007669"/>
    <property type="project" value="InterPro"/>
</dbReference>
<keyword evidence="5" id="KW-0687">Ribonucleoprotein</keyword>
<dbReference type="PROSITE" id="PS00527">
    <property type="entry name" value="RIBOSOMAL_S14"/>
    <property type="match status" value="1"/>
</dbReference>
<dbReference type="InterPro" id="IPR018271">
    <property type="entry name" value="Ribosomal_uS14_CS"/>
</dbReference>
<dbReference type="GO" id="GO:0015935">
    <property type="term" value="C:small ribosomal subunit"/>
    <property type="evidence" value="ECO:0007669"/>
    <property type="project" value="TreeGrafter"/>
</dbReference>
<accession>A0A4D6C5G1</accession>
<keyword evidence="3 8" id="KW-0689">Ribosomal protein</keyword>
<protein>
    <recommendedName>
        <fullName evidence="6">Small ribosomal subunit protein uS14m</fullName>
    </recommendedName>
    <alternativeName>
        <fullName evidence="7">Ribosomal protein S14, mitochondrial</fullName>
    </alternativeName>
</protein>
<gene>
    <name evidence="8" type="primary">rps14</name>
</gene>
<geneLocation type="mitochondrion" evidence="8"/>
<dbReference type="SUPFAM" id="SSF57716">
    <property type="entry name" value="Glucocorticoid receptor-like (DNA-binding domain)"/>
    <property type="match status" value="1"/>
</dbReference>